<evidence type="ECO:0000313" key="14">
    <source>
        <dbReference type="Proteomes" id="UP000572057"/>
    </source>
</evidence>
<proteinExistence type="inferred from homology"/>
<gene>
    <name evidence="13" type="primary">Zkscan3_0</name>
    <name evidence="13" type="ORF">LOCOCH_R15187</name>
</gene>
<keyword evidence="7" id="KW-0805">Transcription regulation</keyword>
<keyword evidence="4" id="KW-0677">Repeat</keyword>
<dbReference type="FunFam" id="3.30.160.60:FF:001270">
    <property type="entry name" value="zinc finger protein 583 isoform X1"/>
    <property type="match status" value="1"/>
</dbReference>
<keyword evidence="5 11" id="KW-0863">Zinc-finger</keyword>
<keyword evidence="14" id="KW-1185">Reference proteome</keyword>
<dbReference type="Gene3D" id="3.30.160.60">
    <property type="entry name" value="Classic Zinc Finger"/>
    <property type="match status" value="2"/>
</dbReference>
<keyword evidence="9" id="KW-0804">Transcription</keyword>
<reference evidence="14" key="1">
    <citation type="submission" date="2019-09" db="EMBL/GenBank/DDBJ databases">
        <title>Bird 10,000 Genomes (B10K) Project - Family phase.</title>
        <authorList>
            <person name="Zhang G."/>
        </authorList>
    </citation>
    <scope>NUCLEOTIDE SEQUENCE [LARGE SCALE GENOMIC DNA]</scope>
</reference>
<dbReference type="EMBL" id="VXBM01001985">
    <property type="protein sequence ID" value="NXO45122.1"/>
    <property type="molecule type" value="Genomic_DNA"/>
</dbReference>
<evidence type="ECO:0000256" key="1">
    <source>
        <dbReference type="ARBA" id="ARBA00004123"/>
    </source>
</evidence>
<keyword evidence="3" id="KW-0479">Metal-binding</keyword>
<dbReference type="PANTHER" id="PTHR23226">
    <property type="entry name" value="ZINC FINGER AND SCAN DOMAIN-CONTAINING"/>
    <property type="match status" value="1"/>
</dbReference>
<accession>A0A7L1S6W4</accession>
<name>A0A7L1S6W4_9PASS</name>
<evidence type="ECO:0000256" key="9">
    <source>
        <dbReference type="ARBA" id="ARBA00023163"/>
    </source>
</evidence>
<evidence type="ECO:0000313" key="13">
    <source>
        <dbReference type="EMBL" id="NXO45122.1"/>
    </source>
</evidence>
<dbReference type="PROSITE" id="PS50157">
    <property type="entry name" value="ZINC_FINGER_C2H2_2"/>
    <property type="match status" value="2"/>
</dbReference>
<evidence type="ECO:0000256" key="7">
    <source>
        <dbReference type="ARBA" id="ARBA00023015"/>
    </source>
</evidence>
<dbReference type="SMART" id="SM00355">
    <property type="entry name" value="ZnF_C2H2"/>
    <property type="match status" value="2"/>
</dbReference>
<comment type="similarity">
    <text evidence="2">Belongs to the krueppel C2H2-type zinc-finger protein family.</text>
</comment>
<organism evidence="13 14">
    <name type="scientific">Helopsaltes ochotensis</name>
    <name type="common">Middendorff's grasshopper-warbler</name>
    <dbReference type="NCBI Taxonomy" id="3150915"/>
    <lineage>
        <taxon>Eukaryota</taxon>
        <taxon>Metazoa</taxon>
        <taxon>Chordata</taxon>
        <taxon>Craniata</taxon>
        <taxon>Vertebrata</taxon>
        <taxon>Euteleostomi</taxon>
        <taxon>Archelosauria</taxon>
        <taxon>Archosauria</taxon>
        <taxon>Dinosauria</taxon>
        <taxon>Saurischia</taxon>
        <taxon>Theropoda</taxon>
        <taxon>Coelurosauria</taxon>
        <taxon>Aves</taxon>
        <taxon>Neognathae</taxon>
        <taxon>Neoaves</taxon>
        <taxon>Telluraves</taxon>
        <taxon>Australaves</taxon>
        <taxon>Passeriformes</taxon>
        <taxon>Sylvioidea</taxon>
        <taxon>Locustellidae</taxon>
        <taxon>Helopsaltes</taxon>
    </lineage>
</organism>
<feature type="non-terminal residue" evidence="13">
    <location>
        <position position="70"/>
    </location>
</feature>
<dbReference type="Pfam" id="PF00096">
    <property type="entry name" value="zf-C2H2"/>
    <property type="match status" value="2"/>
</dbReference>
<dbReference type="FunFam" id="3.30.160.60:FF:000212">
    <property type="entry name" value="zinc finger protein 382 isoform X2"/>
    <property type="match status" value="1"/>
</dbReference>
<evidence type="ECO:0000256" key="11">
    <source>
        <dbReference type="PROSITE-ProRule" id="PRU00042"/>
    </source>
</evidence>
<evidence type="ECO:0000256" key="2">
    <source>
        <dbReference type="ARBA" id="ARBA00006991"/>
    </source>
</evidence>
<dbReference type="AlphaFoldDB" id="A0A7L1S6W4"/>
<evidence type="ECO:0000256" key="5">
    <source>
        <dbReference type="ARBA" id="ARBA00022771"/>
    </source>
</evidence>
<dbReference type="PANTHER" id="PTHR23226:SF416">
    <property type="entry name" value="FI01424P"/>
    <property type="match status" value="1"/>
</dbReference>
<sequence length="70" mass="8351">AQLHPSHHRRIHIGERPHKCEQCGKSFRGKAALIYHERTHTRERPYECEECGKSFRERAKLIRHENIHTG</sequence>
<dbReference type="GO" id="GO:0005634">
    <property type="term" value="C:nucleus"/>
    <property type="evidence" value="ECO:0007669"/>
    <property type="project" value="UniProtKB-SubCell"/>
</dbReference>
<keyword evidence="10" id="KW-0539">Nucleus</keyword>
<feature type="domain" description="C2H2-type" evidence="12">
    <location>
        <begin position="18"/>
        <end position="45"/>
    </location>
</feature>
<evidence type="ECO:0000256" key="4">
    <source>
        <dbReference type="ARBA" id="ARBA00022737"/>
    </source>
</evidence>
<comment type="caution">
    <text evidence="13">The sequence shown here is derived from an EMBL/GenBank/DDBJ whole genome shotgun (WGS) entry which is preliminary data.</text>
</comment>
<dbReference type="GO" id="GO:0008270">
    <property type="term" value="F:zinc ion binding"/>
    <property type="evidence" value="ECO:0007669"/>
    <property type="project" value="UniProtKB-KW"/>
</dbReference>
<evidence type="ECO:0000259" key="12">
    <source>
        <dbReference type="PROSITE" id="PS50157"/>
    </source>
</evidence>
<dbReference type="SUPFAM" id="SSF57667">
    <property type="entry name" value="beta-beta-alpha zinc fingers"/>
    <property type="match status" value="1"/>
</dbReference>
<dbReference type="GO" id="GO:0000978">
    <property type="term" value="F:RNA polymerase II cis-regulatory region sequence-specific DNA binding"/>
    <property type="evidence" value="ECO:0007669"/>
    <property type="project" value="TreeGrafter"/>
</dbReference>
<dbReference type="InterPro" id="IPR036236">
    <property type="entry name" value="Znf_C2H2_sf"/>
</dbReference>
<feature type="non-terminal residue" evidence="13">
    <location>
        <position position="1"/>
    </location>
</feature>
<dbReference type="GO" id="GO:0000981">
    <property type="term" value="F:DNA-binding transcription factor activity, RNA polymerase II-specific"/>
    <property type="evidence" value="ECO:0007669"/>
    <property type="project" value="TreeGrafter"/>
</dbReference>
<evidence type="ECO:0000256" key="6">
    <source>
        <dbReference type="ARBA" id="ARBA00022833"/>
    </source>
</evidence>
<dbReference type="PROSITE" id="PS00028">
    <property type="entry name" value="ZINC_FINGER_C2H2_1"/>
    <property type="match status" value="2"/>
</dbReference>
<dbReference type="Proteomes" id="UP000572057">
    <property type="component" value="Unassembled WGS sequence"/>
</dbReference>
<comment type="subcellular location">
    <subcellularLocation>
        <location evidence="1">Nucleus</location>
    </subcellularLocation>
</comment>
<dbReference type="OrthoDB" id="6077919at2759"/>
<keyword evidence="8" id="KW-0238">DNA-binding</keyword>
<protein>
    <submittedName>
        <fullName evidence="13">ZKSC3 protein</fullName>
    </submittedName>
</protein>
<evidence type="ECO:0000256" key="8">
    <source>
        <dbReference type="ARBA" id="ARBA00023125"/>
    </source>
</evidence>
<keyword evidence="6" id="KW-0862">Zinc</keyword>
<feature type="domain" description="C2H2-type" evidence="12">
    <location>
        <begin position="46"/>
        <end position="70"/>
    </location>
</feature>
<dbReference type="InterPro" id="IPR013087">
    <property type="entry name" value="Znf_C2H2_type"/>
</dbReference>
<evidence type="ECO:0000256" key="3">
    <source>
        <dbReference type="ARBA" id="ARBA00022723"/>
    </source>
</evidence>
<evidence type="ECO:0000256" key="10">
    <source>
        <dbReference type="ARBA" id="ARBA00023242"/>
    </source>
</evidence>